<proteinExistence type="predicted"/>
<dbReference type="OrthoDB" id="574431at2"/>
<keyword evidence="2" id="KW-0472">Membrane</keyword>
<keyword evidence="2" id="KW-0812">Transmembrane</keyword>
<sequence length="88" mass="9527">MGKRHPDLPAWQWRSNPQGTRSANHQALSLMAITLTVLAFLLLASGVFSNNASSAVIGLVALFAGLAIQYHSRQHQAKAVNALRSETF</sequence>
<dbReference type="EMBL" id="LLWH01000005">
    <property type="protein sequence ID" value="KQB55444.1"/>
    <property type="molecule type" value="Genomic_DNA"/>
</dbReference>
<feature type="transmembrane region" description="Helical" evidence="2">
    <location>
        <begin position="52"/>
        <end position="70"/>
    </location>
</feature>
<keyword evidence="2" id="KW-1133">Transmembrane helix</keyword>
<evidence type="ECO:0000313" key="4">
    <source>
        <dbReference type="Proteomes" id="UP000050342"/>
    </source>
</evidence>
<dbReference type="RefSeq" id="WP_055101175.1">
    <property type="nucleotide sequence ID" value="NZ_LLWH01000005.1"/>
</dbReference>
<organism evidence="3 4">
    <name type="scientific">Pseudomonas endophytica</name>
    <dbReference type="NCBI Taxonomy" id="1563157"/>
    <lineage>
        <taxon>Bacteria</taxon>
        <taxon>Pseudomonadati</taxon>
        <taxon>Pseudomonadota</taxon>
        <taxon>Gammaproteobacteria</taxon>
        <taxon>Pseudomonadales</taxon>
        <taxon>Pseudomonadaceae</taxon>
        <taxon>Pseudomonas</taxon>
    </lineage>
</organism>
<evidence type="ECO:0000256" key="2">
    <source>
        <dbReference type="SAM" id="Phobius"/>
    </source>
</evidence>
<feature type="region of interest" description="Disordered" evidence="1">
    <location>
        <begin position="1"/>
        <end position="21"/>
    </location>
</feature>
<evidence type="ECO:0008006" key="5">
    <source>
        <dbReference type="Google" id="ProtNLM"/>
    </source>
</evidence>
<gene>
    <name evidence="3" type="ORF">AQS70_18405</name>
</gene>
<dbReference type="AlphaFoldDB" id="A0A0N8VT88"/>
<reference evidence="3 4" key="1">
    <citation type="submission" date="2015-10" db="EMBL/GenBank/DDBJ databases">
        <title>Pseudomonas helleri sp. nov. and Pseudomonas weihenstephanensis sp. nov., isolated from raw cows milk.</title>
        <authorList>
            <person name="Von Neubeck M."/>
            <person name="Huptas C."/>
            <person name="Wenning M."/>
            <person name="Scherer S."/>
        </authorList>
    </citation>
    <scope>NUCLEOTIDE SEQUENCE [LARGE SCALE GENOMIC DNA]</scope>
    <source>
        <strain evidence="3 4">BSTT44</strain>
    </source>
</reference>
<evidence type="ECO:0000313" key="3">
    <source>
        <dbReference type="EMBL" id="KQB55444.1"/>
    </source>
</evidence>
<dbReference type="STRING" id="1563157.AQS70_18405"/>
<accession>A0A0N8VT88</accession>
<name>A0A0N8VT88_9PSED</name>
<comment type="caution">
    <text evidence="3">The sequence shown here is derived from an EMBL/GenBank/DDBJ whole genome shotgun (WGS) entry which is preliminary data.</text>
</comment>
<feature type="transmembrane region" description="Helical" evidence="2">
    <location>
        <begin position="27"/>
        <end position="46"/>
    </location>
</feature>
<protein>
    <recommendedName>
        <fullName evidence="5">Terminase</fullName>
    </recommendedName>
</protein>
<dbReference type="Proteomes" id="UP000050342">
    <property type="component" value="Unassembled WGS sequence"/>
</dbReference>
<keyword evidence="4" id="KW-1185">Reference proteome</keyword>
<evidence type="ECO:0000256" key="1">
    <source>
        <dbReference type="SAM" id="MobiDB-lite"/>
    </source>
</evidence>